<reference evidence="2 3" key="1">
    <citation type="submission" date="2019-10" db="EMBL/GenBank/DDBJ databases">
        <title>Comparative genomics of sulfur disproportionating microorganisms.</title>
        <authorList>
            <person name="Ward L.M."/>
            <person name="Bertran E."/>
            <person name="Johnston D."/>
        </authorList>
    </citation>
    <scope>NUCLEOTIDE SEQUENCE [LARGE SCALE GENOMIC DNA]</scope>
    <source>
        <strain evidence="2 3">DSM 14055</strain>
    </source>
</reference>
<dbReference type="SUPFAM" id="SSF81301">
    <property type="entry name" value="Nucleotidyltransferase"/>
    <property type="match status" value="1"/>
</dbReference>
<dbReference type="InterPro" id="IPR043519">
    <property type="entry name" value="NT_sf"/>
</dbReference>
<name>A0A6N7INZ4_9FIRM</name>
<comment type="caution">
    <text evidence="2">The sequence shown here is derived from an EMBL/GenBank/DDBJ whole genome shotgun (WGS) entry which is preliminary data.</text>
</comment>
<dbReference type="PANTHER" id="PTHR33933:SF3">
    <property type="entry name" value="PROTEIN ADENYLYLTRANSFERASE MJ0604-RELATED"/>
    <property type="match status" value="1"/>
</dbReference>
<sequence>MDPRELSILSGKGWKTLGKESSPVVTEELLSEVVQRILSVTKKPKLIALFDSRARGNSRPDSDLDILIVMDSDLPRWKRPAPIRRALTGLFPTKDIVVYTPEEIEEWKAVPNAFITTILREGKILYEG</sequence>
<proteinExistence type="predicted"/>
<dbReference type="EMBL" id="WHYR01000009">
    <property type="protein sequence ID" value="MQL51621.1"/>
    <property type="molecule type" value="Genomic_DNA"/>
</dbReference>
<dbReference type="Gene3D" id="3.30.460.10">
    <property type="entry name" value="Beta Polymerase, domain 2"/>
    <property type="match status" value="1"/>
</dbReference>
<gene>
    <name evidence="2" type="ORF">GFC01_04965</name>
</gene>
<dbReference type="InterPro" id="IPR052548">
    <property type="entry name" value="Type_VII_TA_antitoxin"/>
</dbReference>
<feature type="domain" description="Polymerase beta nucleotidyltransferase" evidence="1">
    <location>
        <begin position="34"/>
        <end position="127"/>
    </location>
</feature>
<accession>A0A6N7INZ4</accession>
<dbReference type="GO" id="GO:0016740">
    <property type="term" value="F:transferase activity"/>
    <property type="evidence" value="ECO:0007669"/>
    <property type="project" value="UniProtKB-KW"/>
</dbReference>
<evidence type="ECO:0000259" key="1">
    <source>
        <dbReference type="Pfam" id="PF18765"/>
    </source>
</evidence>
<dbReference type="AlphaFoldDB" id="A0A6N7INZ4"/>
<dbReference type="PANTHER" id="PTHR33933">
    <property type="entry name" value="NUCLEOTIDYLTRANSFERASE"/>
    <property type="match status" value="1"/>
</dbReference>
<dbReference type="Pfam" id="PF18765">
    <property type="entry name" value="Polbeta"/>
    <property type="match status" value="1"/>
</dbReference>
<dbReference type="OrthoDB" id="9813766at2"/>
<keyword evidence="3" id="KW-1185">Reference proteome</keyword>
<dbReference type="CDD" id="cd05403">
    <property type="entry name" value="NT_KNTase_like"/>
    <property type="match status" value="1"/>
</dbReference>
<evidence type="ECO:0000313" key="2">
    <source>
        <dbReference type="EMBL" id="MQL51621.1"/>
    </source>
</evidence>
<evidence type="ECO:0000313" key="3">
    <source>
        <dbReference type="Proteomes" id="UP000441717"/>
    </source>
</evidence>
<protein>
    <submittedName>
        <fullName evidence="2">Nucleotidyltransferase domain-containing protein</fullName>
    </submittedName>
</protein>
<keyword evidence="2" id="KW-0808">Transferase</keyword>
<dbReference type="InterPro" id="IPR041633">
    <property type="entry name" value="Polbeta"/>
</dbReference>
<dbReference type="Proteomes" id="UP000441717">
    <property type="component" value="Unassembled WGS sequence"/>
</dbReference>
<organism evidence="2 3">
    <name type="scientific">Desulfofundulus thermobenzoicus</name>
    <dbReference type="NCBI Taxonomy" id="29376"/>
    <lineage>
        <taxon>Bacteria</taxon>
        <taxon>Bacillati</taxon>
        <taxon>Bacillota</taxon>
        <taxon>Clostridia</taxon>
        <taxon>Eubacteriales</taxon>
        <taxon>Peptococcaceae</taxon>
        <taxon>Desulfofundulus</taxon>
    </lineage>
</organism>